<dbReference type="OrthoDB" id="7561434at2"/>
<organism evidence="2 3">
    <name type="scientific">Allosphingosinicella indica</name>
    <dbReference type="NCBI Taxonomy" id="941907"/>
    <lineage>
        <taxon>Bacteria</taxon>
        <taxon>Pseudomonadati</taxon>
        <taxon>Pseudomonadota</taxon>
        <taxon>Alphaproteobacteria</taxon>
        <taxon>Sphingomonadales</taxon>
        <taxon>Sphingomonadaceae</taxon>
        <taxon>Allosphingosinicella</taxon>
    </lineage>
</organism>
<name>A0A1X7G0C9_9SPHN</name>
<proteinExistence type="predicted"/>
<evidence type="ECO:0000313" key="2">
    <source>
        <dbReference type="EMBL" id="SMF61716.1"/>
    </source>
</evidence>
<dbReference type="STRING" id="941907.SAMN06295910_0708"/>
<feature type="signal peptide" evidence="1">
    <location>
        <begin position="1"/>
        <end position="21"/>
    </location>
</feature>
<keyword evidence="1" id="KW-0732">Signal</keyword>
<reference evidence="3" key="1">
    <citation type="submission" date="2017-04" db="EMBL/GenBank/DDBJ databases">
        <authorList>
            <person name="Varghese N."/>
            <person name="Submissions S."/>
        </authorList>
    </citation>
    <scope>NUCLEOTIDE SEQUENCE [LARGE SCALE GENOMIC DNA]</scope>
    <source>
        <strain evidence="3">Dd16</strain>
    </source>
</reference>
<dbReference type="Proteomes" id="UP000192934">
    <property type="component" value="Chromosome I"/>
</dbReference>
<dbReference type="AlphaFoldDB" id="A0A1X7G0C9"/>
<dbReference type="EMBL" id="LT840185">
    <property type="protein sequence ID" value="SMF61716.1"/>
    <property type="molecule type" value="Genomic_DNA"/>
</dbReference>
<dbReference type="RefSeq" id="WP_085217547.1">
    <property type="nucleotide sequence ID" value="NZ_LT840185.1"/>
</dbReference>
<sequence>MRRIAALIALAALAACKPAPEAPKAVEPKPLSWTGTAIVHTNTGPVEIGVETKMTPFREARSDTWLLTEGPERRRSLVVGEKGGWLEVNGERTEMPEPMWRHEKQQFAIYALMQQAIPLSATRAGESVTLGGSAPDIPSTTFRFDRGGRLIGARNVVIDPGGSPKPVNQRFRFSGRIDVAGMVWPRRIEISQREQPYFTLQIKTITVGR</sequence>
<accession>A0A1X7G0C9</accession>
<protein>
    <submittedName>
        <fullName evidence="2">Uncharacterized protein</fullName>
    </submittedName>
</protein>
<evidence type="ECO:0000256" key="1">
    <source>
        <dbReference type="SAM" id="SignalP"/>
    </source>
</evidence>
<evidence type="ECO:0000313" key="3">
    <source>
        <dbReference type="Proteomes" id="UP000192934"/>
    </source>
</evidence>
<dbReference type="PROSITE" id="PS51257">
    <property type="entry name" value="PROKAR_LIPOPROTEIN"/>
    <property type="match status" value="1"/>
</dbReference>
<feature type="chain" id="PRO_5012214267" evidence="1">
    <location>
        <begin position="22"/>
        <end position="209"/>
    </location>
</feature>
<keyword evidence="3" id="KW-1185">Reference proteome</keyword>
<gene>
    <name evidence="2" type="ORF">SAMN06295910_0708</name>
</gene>